<dbReference type="GeneID" id="81353375"/>
<reference evidence="1" key="2">
    <citation type="journal article" date="2023" name="IMA Fungus">
        <title>Comparative genomic study of the Penicillium genus elucidates a diverse pangenome and 15 lateral gene transfer events.</title>
        <authorList>
            <person name="Petersen C."/>
            <person name="Sorensen T."/>
            <person name="Nielsen M.R."/>
            <person name="Sondergaard T.E."/>
            <person name="Sorensen J.L."/>
            <person name="Fitzpatrick D.A."/>
            <person name="Frisvad J.C."/>
            <person name="Nielsen K.L."/>
        </authorList>
    </citation>
    <scope>NUCLEOTIDE SEQUENCE</scope>
    <source>
        <strain evidence="1">IBT 30761</strain>
    </source>
</reference>
<dbReference type="Proteomes" id="UP001149074">
    <property type="component" value="Unassembled WGS sequence"/>
</dbReference>
<name>A0A9W9G4Z3_9EURO</name>
<sequence length="76" mass="8976">MAETNAQISRTQKLTGLGLTYPLWIFDVDQYPWPRKLADIPPNSKGAKITGWYKWPWEYGTDLRNRRSTTSRRGRY</sequence>
<gene>
    <name evidence="1" type="ORF">N7532_001902</name>
</gene>
<evidence type="ECO:0000313" key="2">
    <source>
        <dbReference type="Proteomes" id="UP001149074"/>
    </source>
</evidence>
<reference evidence="1" key="1">
    <citation type="submission" date="2022-11" db="EMBL/GenBank/DDBJ databases">
        <authorList>
            <person name="Petersen C."/>
        </authorList>
    </citation>
    <scope>NUCLEOTIDE SEQUENCE</scope>
    <source>
        <strain evidence="1">IBT 30761</strain>
    </source>
</reference>
<dbReference type="RefSeq" id="XP_056479437.1">
    <property type="nucleotide sequence ID" value="XM_056614396.1"/>
</dbReference>
<evidence type="ECO:0000313" key="1">
    <source>
        <dbReference type="EMBL" id="KAJ5111367.1"/>
    </source>
</evidence>
<keyword evidence="2" id="KW-1185">Reference proteome</keyword>
<dbReference type="EMBL" id="JAPQKI010000002">
    <property type="protein sequence ID" value="KAJ5111367.1"/>
    <property type="molecule type" value="Genomic_DNA"/>
</dbReference>
<accession>A0A9W9G4Z3</accession>
<dbReference type="AlphaFoldDB" id="A0A9W9G4Z3"/>
<protein>
    <submittedName>
        <fullName evidence="1">Uncharacterized protein</fullName>
    </submittedName>
</protein>
<comment type="caution">
    <text evidence="1">The sequence shown here is derived from an EMBL/GenBank/DDBJ whole genome shotgun (WGS) entry which is preliminary data.</text>
</comment>
<proteinExistence type="predicted"/>
<dbReference type="OrthoDB" id="3941766at2759"/>
<organism evidence="1 2">
    <name type="scientific">Penicillium argentinense</name>
    <dbReference type="NCBI Taxonomy" id="1131581"/>
    <lineage>
        <taxon>Eukaryota</taxon>
        <taxon>Fungi</taxon>
        <taxon>Dikarya</taxon>
        <taxon>Ascomycota</taxon>
        <taxon>Pezizomycotina</taxon>
        <taxon>Eurotiomycetes</taxon>
        <taxon>Eurotiomycetidae</taxon>
        <taxon>Eurotiales</taxon>
        <taxon>Aspergillaceae</taxon>
        <taxon>Penicillium</taxon>
    </lineage>
</organism>